<keyword evidence="2" id="KW-1185">Reference proteome</keyword>
<gene>
    <name evidence="1" type="ORF">OIU74_022356</name>
</gene>
<organism evidence="1 2">
    <name type="scientific">Salix koriyanagi</name>
    <dbReference type="NCBI Taxonomy" id="2511006"/>
    <lineage>
        <taxon>Eukaryota</taxon>
        <taxon>Viridiplantae</taxon>
        <taxon>Streptophyta</taxon>
        <taxon>Embryophyta</taxon>
        <taxon>Tracheophyta</taxon>
        <taxon>Spermatophyta</taxon>
        <taxon>Magnoliopsida</taxon>
        <taxon>eudicotyledons</taxon>
        <taxon>Gunneridae</taxon>
        <taxon>Pentapetalae</taxon>
        <taxon>rosids</taxon>
        <taxon>fabids</taxon>
        <taxon>Malpighiales</taxon>
        <taxon>Salicaceae</taxon>
        <taxon>Saliceae</taxon>
        <taxon>Salix</taxon>
    </lineage>
</organism>
<evidence type="ECO:0000313" key="2">
    <source>
        <dbReference type="Proteomes" id="UP001151752"/>
    </source>
</evidence>
<proteinExistence type="predicted"/>
<dbReference type="Proteomes" id="UP001151752">
    <property type="component" value="Chromosome 8"/>
</dbReference>
<reference evidence="1" key="2">
    <citation type="journal article" date="2023" name="Int. J. Mol. Sci.">
        <title>De Novo Assembly and Annotation of 11 Diverse Shrub Willow (Salix) Genomes Reveals Novel Gene Organization in Sex-Linked Regions.</title>
        <authorList>
            <person name="Hyden B."/>
            <person name="Feng K."/>
            <person name="Yates T.B."/>
            <person name="Jawdy S."/>
            <person name="Cereghino C."/>
            <person name="Smart L.B."/>
            <person name="Muchero W."/>
        </authorList>
    </citation>
    <scope>NUCLEOTIDE SEQUENCE</scope>
    <source>
        <tissue evidence="1">Shoot tip</tissue>
    </source>
</reference>
<dbReference type="EMBL" id="JAPFFM010000003">
    <property type="protein sequence ID" value="KAJ6768678.1"/>
    <property type="molecule type" value="Genomic_DNA"/>
</dbReference>
<name>A0A9Q0WKY4_9ROSI</name>
<accession>A0A9Q0WKY4</accession>
<comment type="caution">
    <text evidence="1">The sequence shown here is derived from an EMBL/GenBank/DDBJ whole genome shotgun (WGS) entry which is preliminary data.</text>
</comment>
<evidence type="ECO:0000313" key="1">
    <source>
        <dbReference type="EMBL" id="KAJ6768678.1"/>
    </source>
</evidence>
<protein>
    <submittedName>
        <fullName evidence="1">Uncharacterized protein</fullName>
    </submittedName>
</protein>
<sequence length="58" mass="6531">MNLHSPCFKKLEAFLSEEIIINRGIHGRTIYCEIIKLYVSTLAQQKPPADSKQTGINA</sequence>
<reference evidence="1" key="1">
    <citation type="submission" date="2022-11" db="EMBL/GenBank/DDBJ databases">
        <authorList>
            <person name="Hyden B.L."/>
            <person name="Feng K."/>
            <person name="Yates T."/>
            <person name="Jawdy S."/>
            <person name="Smart L.B."/>
            <person name="Muchero W."/>
        </authorList>
    </citation>
    <scope>NUCLEOTIDE SEQUENCE</scope>
    <source>
        <tissue evidence="1">Shoot tip</tissue>
    </source>
</reference>
<dbReference type="AlphaFoldDB" id="A0A9Q0WKY4"/>